<keyword evidence="2" id="KW-1185">Reference proteome</keyword>
<proteinExistence type="predicted"/>
<dbReference type="EMBL" id="FZNY01000014">
    <property type="protein sequence ID" value="SNS40013.1"/>
    <property type="molecule type" value="Genomic_DNA"/>
</dbReference>
<reference evidence="1 2" key="1">
    <citation type="submission" date="2017-06" db="EMBL/GenBank/DDBJ databases">
        <authorList>
            <person name="Kim H.J."/>
            <person name="Triplett B.A."/>
        </authorList>
    </citation>
    <scope>NUCLEOTIDE SEQUENCE [LARGE SCALE GENOMIC DNA]</scope>
    <source>
        <strain evidence="1 2">DSM 25597</strain>
    </source>
</reference>
<dbReference type="RefSeq" id="WP_089374055.1">
    <property type="nucleotide sequence ID" value="NZ_BMEP01000004.1"/>
</dbReference>
<accession>A0A239E7N5</accession>
<name>A0A239E7N5_9FLAO</name>
<dbReference type="Proteomes" id="UP000198379">
    <property type="component" value="Unassembled WGS sequence"/>
</dbReference>
<evidence type="ECO:0000313" key="1">
    <source>
        <dbReference type="EMBL" id="SNS40013.1"/>
    </source>
</evidence>
<organism evidence="1 2">
    <name type="scientific">Dokdonia pacifica</name>
    <dbReference type="NCBI Taxonomy" id="1627892"/>
    <lineage>
        <taxon>Bacteria</taxon>
        <taxon>Pseudomonadati</taxon>
        <taxon>Bacteroidota</taxon>
        <taxon>Flavobacteriia</taxon>
        <taxon>Flavobacteriales</taxon>
        <taxon>Flavobacteriaceae</taxon>
        <taxon>Dokdonia</taxon>
    </lineage>
</organism>
<protein>
    <submittedName>
        <fullName evidence="1">YD repeat-containing protein</fullName>
    </submittedName>
</protein>
<gene>
    <name evidence="1" type="ORF">SAMN06265376_11419</name>
</gene>
<dbReference type="OrthoDB" id="9814627at2"/>
<sequence length="1382" mass="156954">MINNSFFSKTFIICLFISFYCLGQEQDIAFDPNFINENLPKSPEASNLGTYGDISNNPYNGKANINVPIHTINFDGLQIPINLNYDSGGVRVQSEASWIGLNWSLSTHVGITRTINGSDDLNENVIPNSNGDISAFVFNPIEVQYNPGSSPYVLPNDQVTVHESYGDSPHHFYSPRLYADLQPDIYEVSIFGKDYKFRFEKRQGTNNILQTHIFNNSQATITYNLNQQKFTLVDDKGFSFYFSTLDYSTPFSSTRSSSQSAANNAFAKDAILGEIKSDLFGQDNTIITSWLLDKIVSPKGRELDFTYKKSAYFSQPSYGARTTFRDGAEVHTYNHDFAYTFSNPPNQTSTYGMNAVKFSATVNIFENNYLEKIEGDFGSVEFVSDDRKDLMTGNDFKNAYSPINNAFNTFTFFTGDLTNSTRTYRQNHGTNDHDLKAAKLNAIIIKDYNNTIIENVILQNSYFNDHKINASDKSLWLRLKLDQVIIGDKEYSFTYEQTNNLPKKDSDAMDFWGFYNGVHTNSTSIPSLGRFAKSYLPQFPGNPEELHTGSTYFNFEGDNKSANFNYGKIGLLTKVEYPTGGYSLLIYEPHDAVIDVTQPYVVTERFPVNNRIKNTSLENEDLYNFTYLYLKNSADPTFNFYDHEFQPGNSGTEISANFTVTAPTLVRVQADLRTEQGAECLPEWSGLPRFIIENTLDTSIQYPIFYYDDFSEVLLETINLTRQVIVPPGMYRIKDIQPLPPNGACTPGLSIQNRVYTKFEASGNEVFAERFEIGGARVYSITHFGNNQEFISKKQYDYSLPDVNDPTIASSGKLMNDIIFHSKSYGYYSYDPRVNPSEFNISSTSSLRGLPSAQGNHIGYTTVKETDLDNNNTVLSTVERTYHNRANIYAKESFTRYRHGNVNANGYDWVTVKNTLLTGLSPRTSYNNINGNVLSERIYDDQGALLQLTENMYDIFSINSDTTYFAGFMAYPHSGNLNDPYFENNETYHTYRFNNNYAKTALLRASFTTEYLPNGGQMFSEQYQEYIPETGDLLITESIISDTESRSIKYYYPYSQSVSSLSGMSMLLNDNQYSKVVRTESYINADKIATRDFDFNTLSGNVVPIKQNTKKGSETEKHVRELYEKYDDRGNLLQKRQKNGQPITYIWGYNKQYIVAKVVNATYSQIENLSAFGQNFNIQNGLSSNQENQLRNIANTLVTTYNYNPMIGVTKVSDPRGDFQTFEYDSENRLIAVRDQNNNLLKEYEYNINPDIISGVPQNTTPIISLPQEPDTVRITRSSITDSTNQYNALFASVELTSTMAAANVITHSYKVFAEGGTDNLEYRWKIKGGEFTPYQSSPTWSIDFDCSAQDVRGVIVICEVRDTQLEITKREKIRHVVLCNN</sequence>
<evidence type="ECO:0000313" key="2">
    <source>
        <dbReference type="Proteomes" id="UP000198379"/>
    </source>
</evidence>